<dbReference type="Pfam" id="PF04245">
    <property type="entry name" value="NA37"/>
    <property type="match status" value="1"/>
</dbReference>
<proteinExistence type="inferred from homology"/>
<evidence type="ECO:0000313" key="4">
    <source>
        <dbReference type="EMBL" id="MDT0618316.1"/>
    </source>
</evidence>
<comment type="similarity">
    <text evidence="2">Belongs to the YejK family.</text>
</comment>
<dbReference type="EMBL" id="JAVRHY010000005">
    <property type="protein sequence ID" value="MDT0618316.1"/>
    <property type="molecule type" value="Genomic_DNA"/>
</dbReference>
<name>A0ABU3BBG0_9GAMM</name>
<dbReference type="PANTHER" id="PTHR38772">
    <property type="match status" value="1"/>
</dbReference>
<evidence type="ECO:0000256" key="3">
    <source>
        <dbReference type="ARBA" id="ARBA00022490"/>
    </source>
</evidence>
<evidence type="ECO:0000256" key="2">
    <source>
        <dbReference type="ARBA" id="ARBA00009035"/>
    </source>
</evidence>
<gene>
    <name evidence="4" type="ORF">RM531_07495</name>
</gene>
<reference evidence="4 5" key="1">
    <citation type="submission" date="2023-09" db="EMBL/GenBank/DDBJ databases">
        <authorList>
            <person name="Rey-Velasco X."/>
        </authorList>
    </citation>
    <scope>NUCLEOTIDE SEQUENCE [LARGE SCALE GENOMIC DNA]</scope>
    <source>
        <strain evidence="4 5">P385</strain>
    </source>
</reference>
<accession>A0ABU3BBG0</accession>
<dbReference type="RefSeq" id="WP_311658412.1">
    <property type="nucleotide sequence ID" value="NZ_JAVRHY010000005.1"/>
</dbReference>
<comment type="caution">
    <text evidence="4">The sequence shown here is derived from an EMBL/GenBank/DDBJ whole genome shotgun (WGS) entry which is preliminary data.</text>
</comment>
<keyword evidence="5" id="KW-1185">Reference proteome</keyword>
<protein>
    <submittedName>
        <fullName evidence="4">Nucleoid-associated protein</fullName>
    </submittedName>
</protein>
<evidence type="ECO:0000313" key="5">
    <source>
        <dbReference type="Proteomes" id="UP001259982"/>
    </source>
</evidence>
<keyword evidence="3" id="KW-0963">Cytoplasm</keyword>
<dbReference type="PANTHER" id="PTHR38772:SF1">
    <property type="entry name" value="NUCLEOID-ASSOCIATED PROTEIN YEJK"/>
    <property type="match status" value="1"/>
</dbReference>
<sequence length="339" mass="37704">MELTTTAAIAHKIIKAQRAKGTLQLRNTPLPPSNSLDRLIDEIHAAYKNRSGKSHGAFEADEQNYPTAANLRKHFQDQSADFVATSHALMQTLLTKANEASSNLATGGSVLMAHVTSGGSQWFIVTILTDKVSAAIDNNLNLVDSVHLDLNSMRFAGRVDITRWLDNEDRYVSFLQGASKDVSDYFLRFLGCTHPQAIRKETTRLVDVVRSAVNRLDATEDQREAARSLIYQYLNDCAKNAEPLNIDSLCNRAWPDNPDALREPLIDPDSGISDGFVPHKTALKGLVRFEGKGPHWHMKFEREAVTEGNIQLNADAKEITIKNVPDEVIARFQNDFPEP</sequence>
<evidence type="ECO:0000256" key="1">
    <source>
        <dbReference type="ARBA" id="ARBA00004453"/>
    </source>
</evidence>
<dbReference type="Proteomes" id="UP001259982">
    <property type="component" value="Unassembled WGS sequence"/>
</dbReference>
<comment type="subcellular location">
    <subcellularLocation>
        <location evidence="1">Cytoplasm</location>
        <location evidence="1">Nucleoid</location>
    </subcellularLocation>
</comment>
<dbReference type="InterPro" id="IPR007358">
    <property type="entry name" value="Nucleoid_associated_NdpA"/>
</dbReference>
<organism evidence="4 5">
    <name type="scientific">Spectribacter acetivorans</name>
    <dbReference type="NCBI Taxonomy" id="3075603"/>
    <lineage>
        <taxon>Bacteria</taxon>
        <taxon>Pseudomonadati</taxon>
        <taxon>Pseudomonadota</taxon>
        <taxon>Gammaproteobacteria</taxon>
        <taxon>Salinisphaerales</taxon>
        <taxon>Salinisphaeraceae</taxon>
        <taxon>Spectribacter</taxon>
    </lineage>
</organism>